<feature type="non-terminal residue" evidence="1">
    <location>
        <position position="148"/>
    </location>
</feature>
<evidence type="ECO:0008006" key="3">
    <source>
        <dbReference type="Google" id="ProtNLM"/>
    </source>
</evidence>
<gene>
    <name evidence="1" type="ORF">HC175_17395</name>
</gene>
<dbReference type="RefSeq" id="WP_209310056.1">
    <property type="nucleotide sequence ID" value="NZ_JAAVJR010000404.1"/>
</dbReference>
<name>A0ABX1D675_9FLAO</name>
<protein>
    <recommendedName>
        <fullName evidence="3">Glycosyltransferase Family 4</fullName>
    </recommendedName>
</protein>
<organism evidence="1 2">
    <name type="scientific">Salinimicrobium oceani</name>
    <dbReference type="NCBI Taxonomy" id="2722702"/>
    <lineage>
        <taxon>Bacteria</taxon>
        <taxon>Pseudomonadati</taxon>
        <taxon>Bacteroidota</taxon>
        <taxon>Flavobacteriia</taxon>
        <taxon>Flavobacteriales</taxon>
        <taxon>Flavobacteriaceae</taxon>
        <taxon>Salinimicrobium</taxon>
    </lineage>
</organism>
<reference evidence="1 2" key="1">
    <citation type="submission" date="2020-03" db="EMBL/GenBank/DDBJ databases">
        <title>Salinimicrobium sp. nov, isolated from SCS.</title>
        <authorList>
            <person name="Cao W.R."/>
        </authorList>
    </citation>
    <scope>NUCLEOTIDE SEQUENCE [LARGE SCALE GENOMIC DNA]</scope>
    <source>
        <strain evidence="2">J15B91</strain>
    </source>
</reference>
<accession>A0ABX1D675</accession>
<dbReference type="SUPFAM" id="SSF53756">
    <property type="entry name" value="UDP-Glycosyltransferase/glycogen phosphorylase"/>
    <property type="match status" value="1"/>
</dbReference>
<dbReference type="EMBL" id="JAAVJR010000404">
    <property type="protein sequence ID" value="NJW54688.1"/>
    <property type="molecule type" value="Genomic_DNA"/>
</dbReference>
<dbReference type="Proteomes" id="UP000703674">
    <property type="component" value="Unassembled WGS sequence"/>
</dbReference>
<evidence type="ECO:0000313" key="2">
    <source>
        <dbReference type="Proteomes" id="UP000703674"/>
    </source>
</evidence>
<keyword evidence="2" id="KW-1185">Reference proteome</keyword>
<proteinExistence type="predicted"/>
<comment type="caution">
    <text evidence="1">The sequence shown here is derived from an EMBL/GenBank/DDBJ whole genome shotgun (WGS) entry which is preliminary data.</text>
</comment>
<evidence type="ECO:0000313" key="1">
    <source>
        <dbReference type="EMBL" id="NJW54688.1"/>
    </source>
</evidence>
<sequence length="148" mass="17383">MTKILFLIDTLQTGGAEKSLLEITKRFKKYEPIFIHLFEGDGLKEQFQQENIQTISLGLPASFEVKKVASHVIPIVREIQPALIHSTLFHSDLVSRFLRKKYNFLTINSFVNNSYSKRRYEELDLKSKFKLLIIQQWDRVTSKNVDFF</sequence>